<reference evidence="3 4" key="1">
    <citation type="submission" date="2020-12" db="EMBL/GenBank/DDBJ databases">
        <title>Effect of drift, selection, and recombination on the evolution of hybrid genomes in Candida yeast pathogens.</title>
        <authorList>
            <person name="Mixao V."/>
            <person name="Ksiezopolska E."/>
            <person name="Saus E."/>
            <person name="Boekhout T."/>
            <person name="Gacser A."/>
            <person name="Gabaldon T."/>
        </authorList>
    </citation>
    <scope>NUCLEOTIDE SEQUENCE [LARGE SCALE GENOMIC DNA]</scope>
    <source>
        <strain evidence="3 4">BP57</strain>
    </source>
</reference>
<dbReference type="PANTHER" id="PTHR42886:SF29">
    <property type="entry name" value="PUMMELIG, ISOFORM A"/>
    <property type="match status" value="1"/>
</dbReference>
<comment type="caution">
    <text evidence="3">The sequence shown here is derived from an EMBL/GenBank/DDBJ whole genome shotgun (WGS) entry which is preliminary data.</text>
</comment>
<comment type="similarity">
    <text evidence="1">Belongs to the peptidase S33 family. ABHD4/ABHD5 subfamily.</text>
</comment>
<dbReference type="SUPFAM" id="SSF53474">
    <property type="entry name" value="alpha/beta-Hydrolases"/>
    <property type="match status" value="1"/>
</dbReference>
<dbReference type="Pfam" id="PF12697">
    <property type="entry name" value="Abhydrolase_6"/>
    <property type="match status" value="1"/>
</dbReference>
<keyword evidence="4" id="KW-1185">Reference proteome</keyword>
<dbReference type="PANTHER" id="PTHR42886">
    <property type="entry name" value="RE40534P-RELATED"/>
    <property type="match status" value="1"/>
</dbReference>
<dbReference type="EMBL" id="JAEOAQ010000008">
    <property type="protein sequence ID" value="KAG5416844.1"/>
    <property type="molecule type" value="Genomic_DNA"/>
</dbReference>
<evidence type="ECO:0000313" key="4">
    <source>
        <dbReference type="Proteomes" id="UP000669133"/>
    </source>
</evidence>
<dbReference type="RefSeq" id="XP_067545960.1">
    <property type="nucleotide sequence ID" value="XM_067694765.1"/>
</dbReference>
<dbReference type="Proteomes" id="UP000669133">
    <property type="component" value="Unassembled WGS sequence"/>
</dbReference>
<dbReference type="GeneID" id="93654203"/>
<dbReference type="InterPro" id="IPR000073">
    <property type="entry name" value="AB_hydrolase_1"/>
</dbReference>
<protein>
    <recommendedName>
        <fullName evidence="2">AB hydrolase-1 domain-containing protein</fullName>
    </recommendedName>
</protein>
<evidence type="ECO:0000313" key="3">
    <source>
        <dbReference type="EMBL" id="KAG5416844.1"/>
    </source>
</evidence>
<feature type="domain" description="AB hydrolase-1" evidence="2">
    <location>
        <begin position="54"/>
        <end position="330"/>
    </location>
</feature>
<organism evidence="3 4">
    <name type="scientific">Candida metapsilosis</name>
    <dbReference type="NCBI Taxonomy" id="273372"/>
    <lineage>
        <taxon>Eukaryota</taxon>
        <taxon>Fungi</taxon>
        <taxon>Dikarya</taxon>
        <taxon>Ascomycota</taxon>
        <taxon>Saccharomycotina</taxon>
        <taxon>Pichiomycetes</taxon>
        <taxon>Debaryomycetaceae</taxon>
        <taxon>Candida/Lodderomyces clade</taxon>
        <taxon>Candida</taxon>
    </lineage>
</organism>
<accession>A0A8H7ZAC3</accession>
<name>A0A8H7ZAC3_9ASCO</name>
<dbReference type="Gene3D" id="3.40.50.1820">
    <property type="entry name" value="alpha/beta hydrolase"/>
    <property type="match status" value="1"/>
</dbReference>
<dbReference type="OrthoDB" id="94039at2759"/>
<gene>
    <name evidence="3" type="ORF">I9W82_005574</name>
</gene>
<evidence type="ECO:0000259" key="2">
    <source>
        <dbReference type="Pfam" id="PF12697"/>
    </source>
</evidence>
<evidence type="ECO:0000256" key="1">
    <source>
        <dbReference type="ARBA" id="ARBA00038097"/>
    </source>
</evidence>
<proteinExistence type="inferred from homology"/>
<dbReference type="InterPro" id="IPR029058">
    <property type="entry name" value="AB_hydrolase_fold"/>
</dbReference>
<sequence length="400" mass="45246">MSYTLQKKSAKAHPIRAKGSTLLAEDAENLTIVYNKYKSNCPRPKPQSQLTFNLVFCHGTGFNKSIWNYHIKKLFQLSQSFQVPWFLDTVVSIDAAGHGDSSLANADKLGAVFVWDDAARDVVEVVQHEIRTTGDLKNDLDTRTVIVGHSMGGYVAGYAAYLECTLFDSVIAIEPVVYGTPEHAELYIKLFKKIGGFILDTFDTEEEARNLFEKISFTKLHHPQVLKDYIDDEIYKTKNEEGKEVYKIKCEKNFQVAAYMGAMMTLSKGMLALPGLRVPYLHVIGSEAKWNPPESVEWIRDAINPKYLSSIDIPKGEHLVNGEMPDTIVDIIKDFCTKRNETLDKEKSDIPQVALKGDKQALRKQEFGKLIKGDLRDIYGYEFVEPFPFDVTINKTQSKL</sequence>
<dbReference type="AlphaFoldDB" id="A0A8H7ZAC3"/>